<accession>A0ABM9EMM6</accession>
<keyword evidence="2" id="KW-1185">Reference proteome</keyword>
<reference evidence="1" key="1">
    <citation type="submission" date="2022-04" db="EMBL/GenBank/DDBJ databases">
        <authorList>
            <person name="Criscuolo A."/>
        </authorList>
    </citation>
    <scope>NUCLEOTIDE SEQUENCE</scope>
    <source>
        <strain evidence="1">CIP111895</strain>
    </source>
</reference>
<comment type="caution">
    <text evidence="1">The sequence shown here is derived from an EMBL/GenBank/DDBJ whole genome shotgun (WGS) entry which is preliminary data.</text>
</comment>
<dbReference type="EMBL" id="CALBWS010000003">
    <property type="protein sequence ID" value="CAH2713864.1"/>
    <property type="molecule type" value="Genomic_DNA"/>
</dbReference>
<dbReference type="Proteomes" id="UP000838308">
    <property type="component" value="Unassembled WGS sequence"/>
</dbReference>
<name>A0ABM9EMM6_9BACI</name>
<protein>
    <submittedName>
        <fullName evidence="1">Uncharacterized protein</fullName>
    </submittedName>
</protein>
<evidence type="ECO:0000313" key="1">
    <source>
        <dbReference type="EMBL" id="CAH2713864.1"/>
    </source>
</evidence>
<gene>
    <name evidence="1" type="ORF">BACCIP111895_01018</name>
</gene>
<proteinExistence type="predicted"/>
<dbReference type="RefSeq" id="WP_248734191.1">
    <property type="nucleotide sequence ID" value="NZ_CALBWS010000003.1"/>
</dbReference>
<sequence length="74" mass="8654">MKPYEMTNMIIDDFAVDEYVTAEFTYKNKNYSITFKKADLEIINSWVFEEGTSFPANLSDEIIESIREDVKNSI</sequence>
<evidence type="ECO:0000313" key="2">
    <source>
        <dbReference type="Proteomes" id="UP000838308"/>
    </source>
</evidence>
<organism evidence="1 2">
    <name type="scientific">Neobacillus rhizosphaerae</name>
    <dbReference type="NCBI Taxonomy" id="2880965"/>
    <lineage>
        <taxon>Bacteria</taxon>
        <taxon>Bacillati</taxon>
        <taxon>Bacillota</taxon>
        <taxon>Bacilli</taxon>
        <taxon>Bacillales</taxon>
        <taxon>Bacillaceae</taxon>
        <taxon>Neobacillus</taxon>
    </lineage>
</organism>